<dbReference type="EMBL" id="FNCK01000002">
    <property type="protein sequence ID" value="SDF97834.1"/>
    <property type="molecule type" value="Genomic_DNA"/>
</dbReference>
<dbReference type="SMART" id="SM00899">
    <property type="entry name" value="FeoA"/>
    <property type="match status" value="2"/>
</dbReference>
<dbReference type="STRING" id="120956.SAMN05421791_10288"/>
<feature type="domain" description="Ferrous iron transporter FeoA-like" evidence="2">
    <location>
        <begin position="4"/>
        <end position="74"/>
    </location>
</feature>
<protein>
    <submittedName>
        <fullName evidence="3">Ferrous iron transport protein A</fullName>
    </submittedName>
</protein>
<dbReference type="SUPFAM" id="SSF50037">
    <property type="entry name" value="C-terminal domain of transcriptional repressors"/>
    <property type="match status" value="2"/>
</dbReference>
<dbReference type="Pfam" id="PF04023">
    <property type="entry name" value="FeoA"/>
    <property type="match status" value="2"/>
</dbReference>
<dbReference type="PANTHER" id="PTHR42954">
    <property type="entry name" value="FE(2+) TRANSPORT PROTEIN A"/>
    <property type="match status" value="1"/>
</dbReference>
<dbReference type="Gene3D" id="2.30.30.90">
    <property type="match status" value="2"/>
</dbReference>
<keyword evidence="4" id="KW-1185">Reference proteome</keyword>
<dbReference type="InterPro" id="IPR008988">
    <property type="entry name" value="Transcriptional_repressor_C"/>
</dbReference>
<evidence type="ECO:0000313" key="4">
    <source>
        <dbReference type="Proteomes" id="UP000199708"/>
    </source>
</evidence>
<name>A0A1G7QH47_9LACT</name>
<dbReference type="GO" id="GO:0046914">
    <property type="term" value="F:transition metal ion binding"/>
    <property type="evidence" value="ECO:0007669"/>
    <property type="project" value="InterPro"/>
</dbReference>
<reference evidence="3 4" key="1">
    <citation type="submission" date="2016-10" db="EMBL/GenBank/DDBJ databases">
        <authorList>
            <person name="de Groot N.N."/>
        </authorList>
    </citation>
    <scope>NUCLEOTIDE SEQUENCE [LARGE SCALE GENOMIC DNA]</scope>
    <source>
        <strain evidence="3 4">ATCC BAA-466</strain>
    </source>
</reference>
<organism evidence="3 4">
    <name type="scientific">Facklamia miroungae</name>
    <dbReference type="NCBI Taxonomy" id="120956"/>
    <lineage>
        <taxon>Bacteria</taxon>
        <taxon>Bacillati</taxon>
        <taxon>Bacillota</taxon>
        <taxon>Bacilli</taxon>
        <taxon>Lactobacillales</taxon>
        <taxon>Aerococcaceae</taxon>
        <taxon>Facklamia</taxon>
    </lineage>
</organism>
<dbReference type="InterPro" id="IPR052713">
    <property type="entry name" value="FeoA"/>
</dbReference>
<evidence type="ECO:0000259" key="2">
    <source>
        <dbReference type="SMART" id="SM00899"/>
    </source>
</evidence>
<dbReference type="AlphaFoldDB" id="A0A1G7QH47"/>
<dbReference type="Proteomes" id="UP000199708">
    <property type="component" value="Unassembled WGS sequence"/>
</dbReference>
<dbReference type="InterPro" id="IPR007167">
    <property type="entry name" value="Fe-transptr_FeoA-like"/>
</dbReference>
<evidence type="ECO:0000313" key="3">
    <source>
        <dbReference type="EMBL" id="SDF97834.1"/>
    </source>
</evidence>
<dbReference type="InterPro" id="IPR038157">
    <property type="entry name" value="FeoA_core_dom"/>
</dbReference>
<accession>A0A1G7QH47</accession>
<sequence length="163" mass="18138">MNTLTLNYLRKGESAKILHVYGHADQKKHLTNLGFVPGVYITIISTQEEEMIIKLKGSRLGVSKEFTKNVTIERININEKELVPLSQLMAGSQAKVARVDGEAQFRRRIMDMGITKNAIIDLVKLAPLGDPLEIRVRGYQLSIRKSEADSVQTVVISGGVRHA</sequence>
<proteinExistence type="predicted"/>
<dbReference type="RefSeq" id="WP_090289181.1">
    <property type="nucleotide sequence ID" value="NZ_FNCK01000002.1"/>
</dbReference>
<keyword evidence="1" id="KW-0408">Iron</keyword>
<feature type="domain" description="Ferrous iron transporter FeoA-like" evidence="2">
    <location>
        <begin position="83"/>
        <end position="154"/>
    </location>
</feature>
<gene>
    <name evidence="3" type="ORF">SAMN05421791_10288</name>
</gene>
<evidence type="ECO:0000256" key="1">
    <source>
        <dbReference type="ARBA" id="ARBA00023004"/>
    </source>
</evidence>
<dbReference type="OrthoDB" id="9811076at2"/>
<dbReference type="PANTHER" id="PTHR42954:SF2">
    <property type="entry name" value="FE(2+) TRANSPORT PROTEIN A"/>
    <property type="match status" value="1"/>
</dbReference>